<evidence type="ECO:0000259" key="1">
    <source>
        <dbReference type="Pfam" id="PF04230"/>
    </source>
</evidence>
<sequence length="337" mass="36477">MSRTEVRCRMRVGLVGYFGWGNFGDELMFQLWRQRLGGSVDAHRVHDLLHRPYFQASARDAAAPLDAIVIGGGDLIHPDSISPLYWNRAWLDKPVFVSGVGVAFERGGFRQDVPGRLTDFLGHPAVRSIGLRDAASAEWVGAQLGSDRVRQSPDLAFAFELPPPLPRHRVVGIALRKRPSEDDRDTVARVVRWARERGLGTELLVLATGHTAQDELSHLSPAFPGVSVRSVGSVDEQCQAISSYAVLFSAKFHGSVVALRYGTPTVSLRETHKIQGLRAQLGAHAAPAFSAELLDRDAEVLRPGRLPALTALEAAAEEEVAHVSSLVGSVGAAAPRA</sequence>
<dbReference type="AlphaFoldDB" id="A0A367YVT0"/>
<dbReference type="PANTHER" id="PTHR36836">
    <property type="entry name" value="COLANIC ACID BIOSYNTHESIS PROTEIN WCAK"/>
    <property type="match status" value="1"/>
</dbReference>
<proteinExistence type="predicted"/>
<dbReference type="PANTHER" id="PTHR36836:SF1">
    <property type="entry name" value="COLANIC ACID BIOSYNTHESIS PROTEIN WCAK"/>
    <property type="match status" value="1"/>
</dbReference>
<evidence type="ECO:0000313" key="3">
    <source>
        <dbReference type="Proteomes" id="UP000252770"/>
    </source>
</evidence>
<keyword evidence="3" id="KW-1185">Reference proteome</keyword>
<name>A0A367YVT0_9ACTN</name>
<protein>
    <recommendedName>
        <fullName evidence="1">Polysaccharide pyruvyl transferase domain-containing protein</fullName>
    </recommendedName>
</protein>
<organism evidence="2 3">
    <name type="scientific">Desertihabitans brevis</name>
    <dbReference type="NCBI Taxonomy" id="2268447"/>
    <lineage>
        <taxon>Bacteria</taxon>
        <taxon>Bacillati</taxon>
        <taxon>Actinomycetota</taxon>
        <taxon>Actinomycetes</taxon>
        <taxon>Propionibacteriales</taxon>
        <taxon>Propionibacteriaceae</taxon>
        <taxon>Desertihabitans</taxon>
    </lineage>
</organism>
<dbReference type="EMBL" id="QOUI01000007">
    <property type="protein sequence ID" value="RCK69132.1"/>
    <property type="molecule type" value="Genomic_DNA"/>
</dbReference>
<evidence type="ECO:0000313" key="2">
    <source>
        <dbReference type="EMBL" id="RCK69132.1"/>
    </source>
</evidence>
<comment type="caution">
    <text evidence="2">The sequence shown here is derived from an EMBL/GenBank/DDBJ whole genome shotgun (WGS) entry which is preliminary data.</text>
</comment>
<reference evidence="2 3" key="1">
    <citation type="submission" date="2018-07" db="EMBL/GenBank/DDBJ databases">
        <title>Desertimonas flava gen. nov. sp. nov.</title>
        <authorList>
            <person name="Liu S."/>
        </authorList>
    </citation>
    <scope>NUCLEOTIDE SEQUENCE [LARGE SCALE GENOMIC DNA]</scope>
    <source>
        <strain evidence="2 3">16Sb5-5</strain>
    </source>
</reference>
<gene>
    <name evidence="2" type="ORF">DT076_12365</name>
</gene>
<dbReference type="Pfam" id="PF04230">
    <property type="entry name" value="PS_pyruv_trans"/>
    <property type="match status" value="1"/>
</dbReference>
<dbReference type="Proteomes" id="UP000252770">
    <property type="component" value="Unassembled WGS sequence"/>
</dbReference>
<feature type="domain" description="Polysaccharide pyruvyl transferase" evidence="1">
    <location>
        <begin position="22"/>
        <end position="269"/>
    </location>
</feature>
<dbReference type="InterPro" id="IPR007345">
    <property type="entry name" value="Polysacch_pyruvyl_Trfase"/>
</dbReference>
<accession>A0A367YVT0</accession>